<gene>
    <name evidence="1" type="primary">67</name>
    <name evidence="1" type="ORF">SEA_NARUTORUN_67</name>
</gene>
<dbReference type="Proteomes" id="UP000318326">
    <property type="component" value="Segment"/>
</dbReference>
<proteinExistence type="predicted"/>
<dbReference type="EMBL" id="MK801732">
    <property type="protein sequence ID" value="QDF18201.1"/>
    <property type="molecule type" value="Genomic_DNA"/>
</dbReference>
<evidence type="ECO:0000313" key="1">
    <source>
        <dbReference type="EMBL" id="QDF18201.1"/>
    </source>
</evidence>
<protein>
    <submittedName>
        <fullName evidence="1">Uncharacterized protein</fullName>
    </submittedName>
</protein>
<reference evidence="1 2" key="1">
    <citation type="submission" date="2019-04" db="EMBL/GenBank/DDBJ databases">
        <authorList>
            <person name="Crognale G.J."/>
            <person name="Cunningham G.D."/>
            <person name="Northcott T.H."/>
            <person name="Sairs A.C."/>
            <person name="Wicke R.M."/>
            <person name="Whitefleet-Smith J.L."/>
            <person name="Garlena R.A."/>
            <person name="Russell D.A."/>
            <person name="Pope W.H."/>
            <person name="Jacobs-Sera D."/>
            <person name="Hatfull G.F."/>
        </authorList>
    </citation>
    <scope>NUCLEOTIDE SEQUENCE [LARGE SCALE GENOMIC DNA]</scope>
</reference>
<sequence>MADIRQCNNRNHHEPHEWSHVVKQSWHDEIGTREYHWCEGVTFFASAEGITEKIGVTRYKDLTRLTFELVTREGVPTRFDFADLTAGDSKASVTVVEGDDRWAVVDIRILARKPFIATEVDAEEDARRLF</sequence>
<accession>A0A4Y6ELE2</accession>
<organism evidence="1 2">
    <name type="scientific">Microbacterium phage NarutoRun</name>
    <dbReference type="NCBI Taxonomy" id="2588138"/>
    <lineage>
        <taxon>Viruses</taxon>
        <taxon>Duplodnaviria</taxon>
        <taxon>Heunggongvirae</taxon>
        <taxon>Uroviricota</taxon>
        <taxon>Caudoviricetes</taxon>
        <taxon>Krampusvirus</taxon>
        <taxon>Krampusvirus krampus</taxon>
    </lineage>
</organism>
<evidence type="ECO:0000313" key="2">
    <source>
        <dbReference type="Proteomes" id="UP000318326"/>
    </source>
</evidence>
<name>A0A4Y6ELE2_9CAUD</name>